<protein>
    <submittedName>
        <fullName evidence="3">Transcriptional regulator with XRE-family HTH domain</fullName>
    </submittedName>
</protein>
<dbReference type="SUPFAM" id="SSF51182">
    <property type="entry name" value="RmlC-like cupins"/>
    <property type="match status" value="1"/>
</dbReference>
<keyword evidence="1" id="KW-0238">DNA-binding</keyword>
<dbReference type="Pfam" id="PF07883">
    <property type="entry name" value="Cupin_2"/>
    <property type="match status" value="1"/>
</dbReference>
<dbReference type="SUPFAM" id="SSF47413">
    <property type="entry name" value="lambda repressor-like DNA-binding domains"/>
    <property type="match status" value="1"/>
</dbReference>
<dbReference type="Pfam" id="PF13560">
    <property type="entry name" value="HTH_31"/>
    <property type="match status" value="1"/>
</dbReference>
<comment type="caution">
    <text evidence="3">The sequence shown here is derived from an EMBL/GenBank/DDBJ whole genome shotgun (WGS) entry which is preliminary data.</text>
</comment>
<dbReference type="Proteomes" id="UP001237448">
    <property type="component" value="Unassembled WGS sequence"/>
</dbReference>
<keyword evidence="4" id="KW-1185">Reference proteome</keyword>
<evidence type="ECO:0000313" key="4">
    <source>
        <dbReference type="Proteomes" id="UP001237448"/>
    </source>
</evidence>
<organism evidence="3 4">
    <name type="scientific">Labrys monachus</name>
    <dbReference type="NCBI Taxonomy" id="217067"/>
    <lineage>
        <taxon>Bacteria</taxon>
        <taxon>Pseudomonadati</taxon>
        <taxon>Pseudomonadota</taxon>
        <taxon>Alphaproteobacteria</taxon>
        <taxon>Hyphomicrobiales</taxon>
        <taxon>Xanthobacteraceae</taxon>
        <taxon>Labrys</taxon>
    </lineage>
</organism>
<evidence type="ECO:0000259" key="2">
    <source>
        <dbReference type="PROSITE" id="PS50943"/>
    </source>
</evidence>
<dbReference type="RefSeq" id="WP_307424687.1">
    <property type="nucleotide sequence ID" value="NZ_JAUSVK010000001.1"/>
</dbReference>
<dbReference type="CDD" id="cd00093">
    <property type="entry name" value="HTH_XRE"/>
    <property type="match status" value="1"/>
</dbReference>
<sequence length="184" mass="20361">MEDVELGRRIRERRTSSGQSLADVARGTGLTESFLSRLERGKTGVTVDTLRRIAAFWDAELIEFLQRSSGPKPLLTRAGRGPSLQLEGNGALNATSETLIPRMNSALQATLYRTPRGGGRFKAFSHPGEEMVYVVKGQVTYYVGSDAYELRAGDSLWHTSDIPHRWECPDCDAVTLHVNTPPAW</sequence>
<dbReference type="PROSITE" id="PS50943">
    <property type="entry name" value="HTH_CROC1"/>
    <property type="match status" value="1"/>
</dbReference>
<dbReference type="InterPro" id="IPR013096">
    <property type="entry name" value="Cupin_2"/>
</dbReference>
<dbReference type="CDD" id="cd02209">
    <property type="entry name" value="cupin_XRE_C"/>
    <property type="match status" value="1"/>
</dbReference>
<name>A0ABU0FB07_9HYPH</name>
<dbReference type="PANTHER" id="PTHR46797">
    <property type="entry name" value="HTH-TYPE TRANSCRIPTIONAL REGULATOR"/>
    <property type="match status" value="1"/>
</dbReference>
<dbReference type="Gene3D" id="2.60.120.10">
    <property type="entry name" value="Jelly Rolls"/>
    <property type="match status" value="1"/>
</dbReference>
<gene>
    <name evidence="3" type="ORF">J3R73_001587</name>
</gene>
<dbReference type="InterPro" id="IPR014710">
    <property type="entry name" value="RmlC-like_jellyroll"/>
</dbReference>
<dbReference type="InterPro" id="IPR011051">
    <property type="entry name" value="RmlC_Cupin_sf"/>
</dbReference>
<dbReference type="EMBL" id="JAUSVK010000001">
    <property type="protein sequence ID" value="MDQ0391795.1"/>
    <property type="molecule type" value="Genomic_DNA"/>
</dbReference>
<dbReference type="Gene3D" id="1.10.260.40">
    <property type="entry name" value="lambda repressor-like DNA-binding domains"/>
    <property type="match status" value="1"/>
</dbReference>
<dbReference type="SMART" id="SM00530">
    <property type="entry name" value="HTH_XRE"/>
    <property type="match status" value="1"/>
</dbReference>
<reference evidence="3 4" key="1">
    <citation type="submission" date="2023-07" db="EMBL/GenBank/DDBJ databases">
        <title>Genomic Encyclopedia of Type Strains, Phase IV (KMG-IV): sequencing the most valuable type-strain genomes for metagenomic binning, comparative biology and taxonomic classification.</title>
        <authorList>
            <person name="Goeker M."/>
        </authorList>
    </citation>
    <scope>NUCLEOTIDE SEQUENCE [LARGE SCALE GENOMIC DNA]</scope>
    <source>
        <strain evidence="3 4">DSM 5896</strain>
    </source>
</reference>
<evidence type="ECO:0000313" key="3">
    <source>
        <dbReference type="EMBL" id="MDQ0391795.1"/>
    </source>
</evidence>
<dbReference type="PANTHER" id="PTHR46797:SF1">
    <property type="entry name" value="METHYLPHOSPHONATE SYNTHASE"/>
    <property type="match status" value="1"/>
</dbReference>
<evidence type="ECO:0000256" key="1">
    <source>
        <dbReference type="ARBA" id="ARBA00023125"/>
    </source>
</evidence>
<accession>A0ABU0FB07</accession>
<dbReference type="InterPro" id="IPR050807">
    <property type="entry name" value="TransReg_Diox_bact_type"/>
</dbReference>
<proteinExistence type="predicted"/>
<feature type="domain" description="HTH cro/C1-type" evidence="2">
    <location>
        <begin position="10"/>
        <end position="64"/>
    </location>
</feature>
<dbReference type="InterPro" id="IPR010982">
    <property type="entry name" value="Lambda_DNA-bd_dom_sf"/>
</dbReference>
<dbReference type="InterPro" id="IPR001387">
    <property type="entry name" value="Cro/C1-type_HTH"/>
</dbReference>